<organism evidence="2 3">
    <name type="scientific">Paenibacillus solani</name>
    <dbReference type="NCBI Taxonomy" id="1705565"/>
    <lineage>
        <taxon>Bacteria</taxon>
        <taxon>Bacillati</taxon>
        <taxon>Bacillota</taxon>
        <taxon>Bacilli</taxon>
        <taxon>Bacillales</taxon>
        <taxon>Paenibacillaceae</taxon>
        <taxon>Paenibacillus</taxon>
    </lineage>
</organism>
<dbReference type="InterPro" id="IPR047046">
    <property type="entry name" value="YpjD/YvdC"/>
</dbReference>
<gene>
    <name evidence="2" type="ORF">AM231_16745</name>
</gene>
<comment type="caution">
    <text evidence="2">The sequence shown here is derived from an EMBL/GenBank/DDBJ whole genome shotgun (WGS) entry which is preliminary data.</text>
</comment>
<evidence type="ECO:0000313" key="3">
    <source>
        <dbReference type="Proteomes" id="UP000036932"/>
    </source>
</evidence>
<dbReference type="CDD" id="cd11523">
    <property type="entry name" value="NTP-PPase"/>
    <property type="match status" value="1"/>
</dbReference>
<keyword evidence="3" id="KW-1185">Reference proteome</keyword>
<sequence length="105" mass="12233">MDMNEAQQWIKQFYGERGWTEYGPFIRMGFLMEETGETARAVRAYEIGRDRPDEEVQSRERLKQDLVEEIGDVLGNISLLADLYDISLEEAFAAHQQKLLKRFGS</sequence>
<dbReference type="Proteomes" id="UP000036932">
    <property type="component" value="Unassembled WGS sequence"/>
</dbReference>
<dbReference type="AlphaFoldDB" id="A0A0M1NZW4"/>
<dbReference type="PIRSF" id="PIRSF036521">
    <property type="entry name" value="UCP036521_pph"/>
    <property type="match status" value="1"/>
</dbReference>
<dbReference type="PANTHER" id="PTHR42692">
    <property type="entry name" value="NUCLEOTIDE PYROPHOSPHOHYDROLASE"/>
    <property type="match status" value="1"/>
</dbReference>
<dbReference type="PANTHER" id="PTHR42692:SF2">
    <property type="entry name" value="IG HYPOTHETICAL 16995"/>
    <property type="match status" value="1"/>
</dbReference>
<evidence type="ECO:0000313" key="2">
    <source>
        <dbReference type="EMBL" id="KOR87560.1"/>
    </source>
</evidence>
<accession>A0A0M1NZW4</accession>
<dbReference type="EMBL" id="LIUT01000002">
    <property type="protein sequence ID" value="KOR87560.1"/>
    <property type="molecule type" value="Genomic_DNA"/>
</dbReference>
<dbReference type="SUPFAM" id="SSF101386">
    <property type="entry name" value="all-alpha NTP pyrophosphatases"/>
    <property type="match status" value="1"/>
</dbReference>
<dbReference type="OrthoDB" id="2418132at2"/>
<dbReference type="InterPro" id="IPR011411">
    <property type="entry name" value="MazG-related_YvdC"/>
</dbReference>
<evidence type="ECO:0000259" key="1">
    <source>
        <dbReference type="Pfam" id="PF03819"/>
    </source>
</evidence>
<dbReference type="PATRIC" id="fig|1705565.3.peg.246"/>
<name>A0A0M1NZW4_9BACL</name>
<protein>
    <recommendedName>
        <fullName evidence="1">NTP pyrophosphohydrolase MazG-like domain-containing protein</fullName>
    </recommendedName>
</protein>
<dbReference type="RefSeq" id="WP_053490493.1">
    <property type="nucleotide sequence ID" value="NZ_LIUT01000002.1"/>
</dbReference>
<proteinExistence type="predicted"/>
<feature type="domain" description="NTP pyrophosphohydrolase MazG-like" evidence="1">
    <location>
        <begin position="30"/>
        <end position="102"/>
    </location>
</feature>
<reference evidence="3" key="1">
    <citation type="submission" date="2015-08" db="EMBL/GenBank/DDBJ databases">
        <title>Genome sequencing project for genomic taxonomy and phylogenomics of Bacillus-like bacteria.</title>
        <authorList>
            <person name="Liu B."/>
            <person name="Wang J."/>
            <person name="Zhu Y."/>
            <person name="Liu G."/>
            <person name="Chen Q."/>
            <person name="Chen Z."/>
            <person name="Lan J."/>
            <person name="Che J."/>
            <person name="Ge C."/>
            <person name="Shi H."/>
            <person name="Pan Z."/>
            <person name="Liu X."/>
        </authorList>
    </citation>
    <scope>NUCLEOTIDE SEQUENCE [LARGE SCALE GENOMIC DNA]</scope>
    <source>
        <strain evidence="3">FJAT-22460</strain>
    </source>
</reference>
<dbReference type="Gene3D" id="1.10.287.1080">
    <property type="entry name" value="MazG-like"/>
    <property type="match status" value="1"/>
</dbReference>
<dbReference type="Pfam" id="PF03819">
    <property type="entry name" value="MazG"/>
    <property type="match status" value="1"/>
</dbReference>
<dbReference type="InterPro" id="IPR004518">
    <property type="entry name" value="MazG-like_dom"/>
</dbReference>